<dbReference type="KEGG" id="shm:Shewmr7_0179"/>
<reference evidence="1" key="1">
    <citation type="submission" date="2006-08" db="EMBL/GenBank/DDBJ databases">
        <title>Complete sequence of Chromosome1 of Shewanella sp. MR-7.</title>
        <authorList>
            <consortium name="US DOE Joint Genome Institute"/>
            <person name="Copeland A."/>
            <person name="Lucas S."/>
            <person name="Lapidus A."/>
            <person name="Barry K."/>
            <person name="Detter J.C."/>
            <person name="Glavina del Rio T."/>
            <person name="Hammon N."/>
            <person name="Israni S."/>
            <person name="Dalin E."/>
            <person name="Tice H."/>
            <person name="Pitluck S."/>
            <person name="Kiss H."/>
            <person name="Brettin T."/>
            <person name="Bruce D."/>
            <person name="Han C."/>
            <person name="Tapia R."/>
            <person name="Gilna P."/>
            <person name="Schmutz J."/>
            <person name="Larimer F."/>
            <person name="Land M."/>
            <person name="Hauser L."/>
            <person name="Kyrpides N."/>
            <person name="Mikhailova N."/>
            <person name="Nealson K."/>
            <person name="Konstantinidis K."/>
            <person name="Klappenbach J."/>
            <person name="Tiedje J."/>
            <person name="Richardson P."/>
        </authorList>
    </citation>
    <scope>NUCLEOTIDE SEQUENCE</scope>
    <source>
        <strain evidence="1">MR-7</strain>
    </source>
</reference>
<proteinExistence type="predicted"/>
<protein>
    <submittedName>
        <fullName evidence="1">Uncharacterized protein</fullName>
    </submittedName>
</protein>
<accession>Q0I0C0</accession>
<name>Q0I0C0_SHESR</name>
<evidence type="ECO:0000313" key="1">
    <source>
        <dbReference type="EMBL" id="ABI41185.1"/>
    </source>
</evidence>
<dbReference type="AlphaFoldDB" id="Q0I0C0"/>
<dbReference type="HOGENOM" id="CLU_3239560_0_0_6"/>
<dbReference type="EMBL" id="CP000444">
    <property type="protein sequence ID" value="ABI41185.1"/>
    <property type="molecule type" value="Genomic_DNA"/>
</dbReference>
<sequence length="43" mass="4902">MLDEGGLSVKKHHLIAFFKQFVDFSLHLGTHLPNIPFRNDLPA</sequence>
<organism evidence="1">
    <name type="scientific">Shewanella sp. (strain MR-7)</name>
    <dbReference type="NCBI Taxonomy" id="60481"/>
    <lineage>
        <taxon>Bacteria</taxon>
        <taxon>Pseudomonadati</taxon>
        <taxon>Pseudomonadota</taxon>
        <taxon>Gammaproteobacteria</taxon>
        <taxon>Alteromonadales</taxon>
        <taxon>Shewanellaceae</taxon>
        <taxon>Shewanella</taxon>
    </lineage>
</organism>
<gene>
    <name evidence="1" type="ordered locus">Shewmr7_0179</name>
</gene>